<dbReference type="InterPro" id="IPR006584">
    <property type="entry name" value="Cellulose-bd_IV"/>
</dbReference>
<dbReference type="InterPro" id="IPR017853">
    <property type="entry name" value="GH"/>
</dbReference>
<dbReference type="RefSeq" id="WP_238750460.1">
    <property type="nucleotide sequence ID" value="NZ_CAKLPZ010000001.1"/>
</dbReference>
<dbReference type="SUPFAM" id="SSF49785">
    <property type="entry name" value="Galactose-binding domain-like"/>
    <property type="match status" value="1"/>
</dbReference>
<dbReference type="PANTHER" id="PTHR31297">
    <property type="entry name" value="GLUCAN ENDO-1,6-BETA-GLUCOSIDASE B"/>
    <property type="match status" value="1"/>
</dbReference>
<comment type="caution">
    <text evidence="6">The sequence shown here is derived from an EMBL/GenBank/DDBJ whole genome shotgun (WGS) entry which is preliminary data.</text>
</comment>
<dbReference type="Gene3D" id="2.60.40.10">
    <property type="entry name" value="Immunoglobulins"/>
    <property type="match status" value="1"/>
</dbReference>
<dbReference type="Pfam" id="PF18962">
    <property type="entry name" value="Por_Secre_tail"/>
    <property type="match status" value="1"/>
</dbReference>
<evidence type="ECO:0000313" key="7">
    <source>
        <dbReference type="Proteomes" id="UP000837803"/>
    </source>
</evidence>
<protein>
    <recommendedName>
        <fullName evidence="5">CBM6 domain-containing protein</fullName>
    </recommendedName>
</protein>
<dbReference type="InterPro" id="IPR026444">
    <property type="entry name" value="Secre_tail"/>
</dbReference>
<name>A0ABM9B011_9BACT</name>
<keyword evidence="7" id="KW-1185">Reference proteome</keyword>
<feature type="domain" description="CBM6" evidence="5">
    <location>
        <begin position="432"/>
        <end position="576"/>
    </location>
</feature>
<dbReference type="Pfam" id="PF00150">
    <property type="entry name" value="Cellulase"/>
    <property type="match status" value="1"/>
</dbReference>
<evidence type="ECO:0000313" key="6">
    <source>
        <dbReference type="EMBL" id="CAH1000409.1"/>
    </source>
</evidence>
<dbReference type="Proteomes" id="UP000837803">
    <property type="component" value="Unassembled WGS sequence"/>
</dbReference>
<dbReference type="InterPro" id="IPR005084">
    <property type="entry name" value="CBM6"/>
</dbReference>
<dbReference type="InterPro" id="IPR013783">
    <property type="entry name" value="Ig-like_fold"/>
</dbReference>
<dbReference type="SMART" id="SM00606">
    <property type="entry name" value="CBD_IV"/>
    <property type="match status" value="1"/>
</dbReference>
<evidence type="ECO:0000256" key="1">
    <source>
        <dbReference type="ARBA" id="ARBA00022729"/>
    </source>
</evidence>
<dbReference type="InterPro" id="IPR018087">
    <property type="entry name" value="Glyco_hydro_5_CS"/>
</dbReference>
<dbReference type="Gene3D" id="2.60.120.260">
    <property type="entry name" value="Galactose-binding domain-like"/>
    <property type="match status" value="1"/>
</dbReference>
<evidence type="ECO:0000256" key="2">
    <source>
        <dbReference type="ARBA" id="ARBA00022801"/>
    </source>
</evidence>
<dbReference type="PROSITE" id="PS00659">
    <property type="entry name" value="GLYCOSYL_HYDROL_F5"/>
    <property type="match status" value="1"/>
</dbReference>
<sequence>MLSRSLSCLLLILLVTHQLAAQLTPAEAVAAMGRGINLGNTLEPPTEGAWNNGPAQEAYFDAYVAAGFTNVRVPVRWDEHTGDEPPYTIDAAWLDRVEQVVDWGLDRDLFITLNAHHEDWLKSDYDNPTLRARFDAIWTQVAQRFSDKSDKLLLEVINEPFGMTVAQVDDVNQRVLDIIRMSNPTRLVIFGGYQYSNAEELLVARIPDDPYLIGYFHSYDPFQFGLNGVGTWGSESDYQLLDQKFAKVAAWSTENGVPVYLSEFGAVLQADYNSRMRFYAAFTEAALRYGFAFAVWDDGGMFRLLDRDSGNWPEVKDILINTYADSPTDVRATTAEPVDTITPEITLSWNNRSDRGGLVVERSVGEAAFAAVATLPAGTSSYTDTDVEIGTFYRYRLSFTRADGTLVQSYPARVLLAGEQTPFGDTAIVITDTLQAENFDRGGEEVAYHDSEAENIPNEYRTDEGVDIGGNGSGGFAVGYVARGEWLEYTVLVPEAGAFAVSAALASEQGNGSLKVSASGGSSATSVSVPAAGTGSYSTFQEFSSVGVLSLAAGEQILRVDITGDQPFNIDYFVFTPAAPDSGAVVNYFDGLDTAATRFTGEPAGITYSVMDGELTVVGDGTAGPYQTFRYDLPDSLAANVTGSGNKLYIGARTTSGDPVKLRIDLVDDSNLHTTLAGRSASISGTEFQDYVYDFADGYTDGGYGGTGCPDGTNCPVNGGRIVALTFYPEPEAGMFMDTLVIDYLSFGQPLDTSTVADAGVVNYSDDLTSASDAFSGTDQGIAYSVTDGVLTIAGDGTAEAYRSFRYTVGGENGKADVIGSDNKLFIRARTLSGDSSSLRVDLIDDQNLHTSIDNNTVVIAGDEFKVYTLEYSAYQDGGYGGTGCTTDAAPCTVDGQRVTQLVFYPEAATGGFNDTIEIDYLSFGVELSTAVRNFVQLDGLSVYPNPVENRLNLRFELNARTDVRVDLYDALGRNVRRTALARQPAGTTELTLEVADLAGGTYFLQLHLDGTPSRAFQVRIN</sequence>
<dbReference type="Gene3D" id="3.20.20.80">
    <property type="entry name" value="Glycosidases"/>
    <property type="match status" value="1"/>
</dbReference>
<dbReference type="Pfam" id="PF03422">
    <property type="entry name" value="CBM_6"/>
    <property type="match status" value="1"/>
</dbReference>
<feature type="signal peptide" evidence="4">
    <location>
        <begin position="1"/>
        <end position="20"/>
    </location>
</feature>
<dbReference type="PANTHER" id="PTHR31297:SF17">
    <property type="entry name" value="ENDOGLUCANASE"/>
    <property type="match status" value="1"/>
</dbReference>
<dbReference type="InterPro" id="IPR008979">
    <property type="entry name" value="Galactose-bd-like_sf"/>
</dbReference>
<dbReference type="CDD" id="cd04080">
    <property type="entry name" value="CBM6_cellulase-like"/>
    <property type="match status" value="1"/>
</dbReference>
<evidence type="ECO:0000259" key="5">
    <source>
        <dbReference type="PROSITE" id="PS51175"/>
    </source>
</evidence>
<dbReference type="NCBIfam" id="TIGR04183">
    <property type="entry name" value="Por_Secre_tail"/>
    <property type="match status" value="1"/>
</dbReference>
<proteinExistence type="predicted"/>
<gene>
    <name evidence="6" type="ORF">LEM8419_01562</name>
</gene>
<keyword evidence="1 4" id="KW-0732">Signal</keyword>
<dbReference type="SUPFAM" id="SSF51445">
    <property type="entry name" value="(Trans)glycosidases"/>
    <property type="match status" value="1"/>
</dbReference>
<feature type="chain" id="PRO_5046296040" description="CBM6 domain-containing protein" evidence="4">
    <location>
        <begin position="21"/>
        <end position="1022"/>
    </location>
</feature>
<dbReference type="InterPro" id="IPR001547">
    <property type="entry name" value="Glyco_hydro_5"/>
</dbReference>
<dbReference type="EMBL" id="CAKLPZ010000001">
    <property type="protein sequence ID" value="CAH1000409.1"/>
    <property type="molecule type" value="Genomic_DNA"/>
</dbReference>
<evidence type="ECO:0000256" key="4">
    <source>
        <dbReference type="SAM" id="SignalP"/>
    </source>
</evidence>
<evidence type="ECO:0000256" key="3">
    <source>
        <dbReference type="ARBA" id="ARBA00023295"/>
    </source>
</evidence>
<dbReference type="PROSITE" id="PS51175">
    <property type="entry name" value="CBM6"/>
    <property type="match status" value="1"/>
</dbReference>
<keyword evidence="2" id="KW-0378">Hydrolase</keyword>
<organism evidence="6 7">
    <name type="scientific">Neolewinella maritima</name>
    <dbReference type="NCBI Taxonomy" id="1383882"/>
    <lineage>
        <taxon>Bacteria</taxon>
        <taxon>Pseudomonadati</taxon>
        <taxon>Bacteroidota</taxon>
        <taxon>Saprospiria</taxon>
        <taxon>Saprospirales</taxon>
        <taxon>Lewinellaceae</taxon>
        <taxon>Neolewinella</taxon>
    </lineage>
</organism>
<dbReference type="InterPro" id="IPR050386">
    <property type="entry name" value="Glycosyl_hydrolase_5"/>
</dbReference>
<keyword evidence="3" id="KW-0326">Glycosidase</keyword>
<accession>A0ABM9B011</accession>
<reference evidence="6" key="1">
    <citation type="submission" date="2021-12" db="EMBL/GenBank/DDBJ databases">
        <authorList>
            <person name="Rodrigo-Torres L."/>
            <person name="Arahal R. D."/>
            <person name="Lucena T."/>
        </authorList>
    </citation>
    <scope>NUCLEOTIDE SEQUENCE</scope>
    <source>
        <strain evidence="6">CECT 8419</strain>
    </source>
</reference>